<dbReference type="PROSITE" id="PS50825">
    <property type="entry name" value="HYR"/>
    <property type="match status" value="9"/>
</dbReference>
<evidence type="ECO:0000313" key="7">
    <source>
        <dbReference type="Proteomes" id="UP000315131"/>
    </source>
</evidence>
<gene>
    <name evidence="6" type="ORF">FGM01_03645</name>
</gene>
<sequence>MLGQNPFNTVPAYDHLSATSLPTVSVNFFTFNVNTEDLTIAIATGPDNFVYNLTFGNGIQKRSADGTLIDANFITGLSSPLDLAIDSNGYFYVADYSENNGCSENGKIKIFRPDGSLDRIIFTSFYRPLSIDIDSDNNIYVAEYNAPGSGCESDELSRVSIYNSSGARIAQNRNVDRPYRIAVNSNKTVYLSQEGGNDPAVIILDSNLNITGRLPNILSPGSVVVDSFDFVHVIEYDGRIDFSRFINFENLSFGEIQDIAEEIDNGVDANAFSVKVFDSNAGFEYTYKEEIDFPVDLTFNSCDRMYINNAEVFGRDRFLLGYTPEKIEFDLEIYERTPAFDITEPIIICPLDKTVQAESGNNFAIVQYDNPTASDICGVTVTRTSGLASGSQFPEGENTVEFTATDNFGNTATCTFKIIVEPLEEDTSPVFDNCPENITKNNDAGNCGAVVTFDTPTVTDDSGSITPTRTDSSGLNSGDVFPVGVTTISFAADDGVNDPVTCSFTVSVKDTEDPVISCPGEINESVAFGESGKVINYTLPATNDNCGDVAITQTAGLASGEVFPVGTTENTFLVDDGNGNTASCSFNVVITEEPEDTPPVFDNCPENITKNNDAGNCGAVVTFDTPTVTDDSGSITPTRTDSSGLNSGDVFPVGVTTISFEADDGVNDPVTCSFTVSVKDTEDPVISCPGEINESVAFGESGKVINYALPGTNDNCGDVAITQTAGLASGEMFPVGTTVNTFLVDDGNGNTASCSFNVVISEEPEDTPPEFDNFPGNVTKNNDAGNCGAVVTFETPTVTDDSGSITPTRTDSSGLNSGDVFPVGETTISFEADDGVNDPVECSFTIIVSDNESPVFTECPAQAFEIIIPEGSVGAVFELPAIAAQDNCEVNIIQTEGPVDGELLPPGITNFEFIASDNAGNFVTCTFEVIVVEENEETPPQANCVPVEISLDQNGEAVITAEMISDGNQDMDLEVDKNRFTCSELGENTVILTVTNPENGLSDSCSTTVTVIDNTAPVITNCANSNREIFLGEGETYALDDFRNEFTALDNCDLDLTITQEPAPGTLIGETTDVSIRVTDKSGNTKNCLFTIRVNTETGEELRINCPSDLNVFADEDCIYRVPDLKDFVTVSNPDAILSQSVEANSTIGGDSEFTVTVTAIYQEESVTCDIQLIPKDEIDPKIICPSDETISLAEGETYTIPDYTTTAEVSDNCGIVVLTQQPEPGTIIDDDRMVTLVATDESGNETSCQFPVNIIRGNELSVNCPADMLIDGDVNCSFILPDLRAEAEVINGTDAQITQSPAPGSLITDSSVEVFINAESGSATVSCSFQLRLRDNTPPELRLKDYSVNIGPTGEALISFQDIDNGSTDNCDPDVTYELSRSGFTCKQLGENLIQVRAEDSSGNISTGEVMITVTDELDFCEDPVLGSEYIFLYPNPNTGSFRIAAPADIKIERVEVFDHRGRFIAAKDYDAMTLEYAMELGILEEAVYVLKIISDKRTVTRRLIFKY</sequence>
<dbReference type="InterPro" id="IPR001258">
    <property type="entry name" value="NHL_repeat"/>
</dbReference>
<dbReference type="PANTHER" id="PTHR24273">
    <property type="entry name" value="FI04643P-RELATED"/>
    <property type="match status" value="1"/>
</dbReference>
<feature type="domain" description="HYR" evidence="5">
    <location>
        <begin position="424"/>
        <end position="510"/>
    </location>
</feature>
<feature type="repeat" description="NHL" evidence="3">
    <location>
        <begin position="77"/>
        <end position="114"/>
    </location>
</feature>
<accession>A0A550I7P2</accession>
<dbReference type="PANTHER" id="PTHR24273:SF32">
    <property type="entry name" value="HYALIN"/>
    <property type="match status" value="1"/>
</dbReference>
<evidence type="ECO:0000313" key="6">
    <source>
        <dbReference type="EMBL" id="TRO66994.1"/>
    </source>
</evidence>
<feature type="region of interest" description="Disordered" evidence="4">
    <location>
        <begin position="628"/>
        <end position="647"/>
    </location>
</feature>
<dbReference type="InterPro" id="IPR026444">
    <property type="entry name" value="Secre_tail"/>
</dbReference>
<feature type="compositionally biased region" description="Polar residues" evidence="4">
    <location>
        <begin position="632"/>
        <end position="646"/>
    </location>
</feature>
<protein>
    <submittedName>
        <fullName evidence="6">HYR domain-containing protein</fullName>
    </submittedName>
</protein>
<dbReference type="NCBIfam" id="TIGR04183">
    <property type="entry name" value="Por_Secre_tail"/>
    <property type="match status" value="1"/>
</dbReference>
<feature type="domain" description="HYR" evidence="5">
    <location>
        <begin position="681"/>
        <end position="762"/>
    </location>
</feature>
<comment type="caution">
    <text evidence="6">The sequence shown here is derived from an EMBL/GenBank/DDBJ whole genome shotgun (WGS) entry which is preliminary data.</text>
</comment>
<feature type="domain" description="HYR" evidence="5">
    <location>
        <begin position="1012"/>
        <end position="1096"/>
    </location>
</feature>
<feature type="compositionally biased region" description="Polar residues" evidence="4">
    <location>
        <begin position="798"/>
        <end position="816"/>
    </location>
</feature>
<feature type="domain" description="HYR" evidence="5">
    <location>
        <begin position="851"/>
        <end position="933"/>
    </location>
</feature>
<feature type="domain" description="HYR" evidence="5">
    <location>
        <begin position="340"/>
        <end position="422"/>
    </location>
</feature>
<dbReference type="Pfam" id="PF02494">
    <property type="entry name" value="HYR"/>
    <property type="match status" value="9"/>
</dbReference>
<reference evidence="6 7" key="1">
    <citation type="submission" date="2019-06" db="EMBL/GenBank/DDBJ databases">
        <title>Gramella sabulilitoris sp. nov., isolated from a marine sand.</title>
        <authorList>
            <person name="Yoon J.-H."/>
        </authorList>
    </citation>
    <scope>NUCLEOTIDE SEQUENCE [LARGE SCALE GENOMIC DNA]</scope>
    <source>
        <strain evidence="6 7">HSMS-1</strain>
    </source>
</reference>
<evidence type="ECO:0000256" key="4">
    <source>
        <dbReference type="SAM" id="MobiDB-lite"/>
    </source>
</evidence>
<feature type="domain" description="HYR" evidence="5">
    <location>
        <begin position="1176"/>
        <end position="1257"/>
    </location>
</feature>
<dbReference type="EMBL" id="VHSF01000001">
    <property type="protein sequence ID" value="TRO66994.1"/>
    <property type="molecule type" value="Genomic_DNA"/>
</dbReference>
<dbReference type="Gene3D" id="2.120.10.30">
    <property type="entry name" value="TolB, C-terminal domain"/>
    <property type="match status" value="1"/>
</dbReference>
<evidence type="ECO:0000256" key="3">
    <source>
        <dbReference type="PROSITE-ProRule" id="PRU00504"/>
    </source>
</evidence>
<dbReference type="SUPFAM" id="SSF101898">
    <property type="entry name" value="NHL repeat"/>
    <property type="match status" value="1"/>
</dbReference>
<dbReference type="InterPro" id="IPR011042">
    <property type="entry name" value="6-blade_b-propeller_TolB-like"/>
</dbReference>
<keyword evidence="2" id="KW-0677">Repeat</keyword>
<dbReference type="RefSeq" id="WP_143409773.1">
    <property type="nucleotide sequence ID" value="NZ_VHSF01000001.1"/>
</dbReference>
<organism evidence="6 7">
    <name type="scientific">Christiangramia sabulilitoris</name>
    <dbReference type="NCBI Taxonomy" id="2583991"/>
    <lineage>
        <taxon>Bacteria</taxon>
        <taxon>Pseudomonadati</taxon>
        <taxon>Bacteroidota</taxon>
        <taxon>Flavobacteriia</taxon>
        <taxon>Flavobacteriales</taxon>
        <taxon>Flavobacteriaceae</taxon>
        <taxon>Christiangramia</taxon>
    </lineage>
</organism>
<dbReference type="Pfam" id="PF18962">
    <property type="entry name" value="Por_Secre_tail"/>
    <property type="match status" value="1"/>
</dbReference>
<proteinExistence type="predicted"/>
<dbReference type="OrthoDB" id="9805017at2"/>
<keyword evidence="7" id="KW-1185">Reference proteome</keyword>
<name>A0A550I7P2_9FLAO</name>
<dbReference type="PROSITE" id="PS51125">
    <property type="entry name" value="NHL"/>
    <property type="match status" value="1"/>
</dbReference>
<evidence type="ECO:0000256" key="1">
    <source>
        <dbReference type="ARBA" id="ARBA00022729"/>
    </source>
</evidence>
<feature type="region of interest" description="Disordered" evidence="4">
    <location>
        <begin position="798"/>
        <end position="818"/>
    </location>
</feature>
<evidence type="ECO:0000259" key="5">
    <source>
        <dbReference type="PROSITE" id="PS50825"/>
    </source>
</evidence>
<feature type="domain" description="HYR" evidence="5">
    <location>
        <begin position="764"/>
        <end position="850"/>
    </location>
</feature>
<feature type="domain" description="HYR" evidence="5">
    <location>
        <begin position="594"/>
        <end position="680"/>
    </location>
</feature>
<evidence type="ECO:0000256" key="2">
    <source>
        <dbReference type="ARBA" id="ARBA00022737"/>
    </source>
</evidence>
<feature type="domain" description="HYR" evidence="5">
    <location>
        <begin position="511"/>
        <end position="592"/>
    </location>
</feature>
<dbReference type="InterPro" id="IPR003410">
    <property type="entry name" value="HYR_dom"/>
</dbReference>
<dbReference type="Proteomes" id="UP000315131">
    <property type="component" value="Unassembled WGS sequence"/>
</dbReference>
<keyword evidence="1" id="KW-0732">Signal</keyword>